<evidence type="ECO:0000313" key="2">
    <source>
        <dbReference type="EMBL" id="KHE93940.1"/>
    </source>
</evidence>
<dbReference type="NCBIfam" id="TIGR04256">
    <property type="entry name" value="GxxExxY"/>
    <property type="match status" value="1"/>
</dbReference>
<evidence type="ECO:0000313" key="3">
    <source>
        <dbReference type="Proteomes" id="UP000030652"/>
    </source>
</evidence>
<dbReference type="Proteomes" id="UP000030652">
    <property type="component" value="Unassembled WGS sequence"/>
</dbReference>
<evidence type="ECO:0000256" key="1">
    <source>
        <dbReference type="SAM" id="MobiDB-lite"/>
    </source>
</evidence>
<feature type="region of interest" description="Disordered" evidence="1">
    <location>
        <begin position="1"/>
        <end position="22"/>
    </location>
</feature>
<sequence length="69" mass="7693">MKKGLITGISGQDGHEENTKNENNVKFDAISNKFIGLAIEVHKELGPGLLENTYKQCLAYELSHAKMKF</sequence>
<feature type="compositionally biased region" description="Basic and acidic residues" evidence="1">
    <location>
        <begin position="13"/>
        <end position="22"/>
    </location>
</feature>
<organism evidence="2 3">
    <name type="scientific">Candidatus Scalindua brodae</name>
    <dbReference type="NCBI Taxonomy" id="237368"/>
    <lineage>
        <taxon>Bacteria</taxon>
        <taxon>Pseudomonadati</taxon>
        <taxon>Planctomycetota</taxon>
        <taxon>Candidatus Brocadiia</taxon>
        <taxon>Candidatus Brocadiales</taxon>
        <taxon>Candidatus Scalinduaceae</taxon>
        <taxon>Candidatus Scalindua</taxon>
    </lineage>
</organism>
<dbReference type="InterPro" id="IPR026350">
    <property type="entry name" value="GxxExxY"/>
</dbReference>
<dbReference type="PATRIC" id="fig|237368.3.peg.317"/>
<dbReference type="AlphaFoldDB" id="A0A0B0ETE1"/>
<protein>
    <recommendedName>
        <fullName evidence="4">GxxExxY protein</fullName>
    </recommendedName>
</protein>
<evidence type="ECO:0008006" key="4">
    <source>
        <dbReference type="Google" id="ProtNLM"/>
    </source>
</evidence>
<dbReference type="Pfam" id="PF13366">
    <property type="entry name" value="PDDEXK_3"/>
    <property type="match status" value="1"/>
</dbReference>
<comment type="caution">
    <text evidence="2">The sequence shown here is derived from an EMBL/GenBank/DDBJ whole genome shotgun (WGS) entry which is preliminary data.</text>
</comment>
<accession>A0A0B0ETE1</accession>
<reference evidence="2 3" key="1">
    <citation type="submission" date="2014-10" db="EMBL/GenBank/DDBJ databases">
        <title>Draft genome of anammox bacterium scalindua brodae, obtained using differential coverage binning of sequence data from two enrichment reactors.</title>
        <authorList>
            <person name="Speth D.R."/>
            <person name="Russ L."/>
            <person name="Kartal B."/>
            <person name="Op den Camp H.J."/>
            <person name="Dutilh B.E."/>
            <person name="Jetten M.S."/>
        </authorList>
    </citation>
    <scope>NUCLEOTIDE SEQUENCE [LARGE SCALE GENOMIC DNA]</scope>
    <source>
        <strain evidence="2">RU1</strain>
    </source>
</reference>
<proteinExistence type="predicted"/>
<dbReference type="EMBL" id="JRYO01000026">
    <property type="protein sequence ID" value="KHE93940.1"/>
    <property type="molecule type" value="Genomic_DNA"/>
</dbReference>
<gene>
    <name evidence="2" type="ORF">SCABRO_00289</name>
</gene>
<name>A0A0B0ETE1_9BACT</name>